<dbReference type="AlphaFoldDB" id="A0A918S4L5"/>
<gene>
    <name evidence="3" type="ORF">GCM10007103_01080</name>
</gene>
<keyword evidence="1" id="KW-0732">Signal</keyword>
<evidence type="ECO:0000313" key="3">
    <source>
        <dbReference type="EMBL" id="GHA23763.1"/>
    </source>
</evidence>
<dbReference type="EMBL" id="BMXB01000001">
    <property type="protein sequence ID" value="GHA23763.1"/>
    <property type="molecule type" value="Genomic_DNA"/>
</dbReference>
<reference evidence="3" key="1">
    <citation type="journal article" date="2014" name="Int. J. Syst. Evol. Microbiol.">
        <title>Complete genome sequence of Corynebacterium casei LMG S-19264T (=DSM 44701T), isolated from a smear-ripened cheese.</title>
        <authorList>
            <consortium name="US DOE Joint Genome Institute (JGI-PGF)"/>
            <person name="Walter F."/>
            <person name="Albersmeier A."/>
            <person name="Kalinowski J."/>
            <person name="Ruckert C."/>
        </authorList>
    </citation>
    <scope>NUCLEOTIDE SEQUENCE</scope>
    <source>
        <strain evidence="3">KCTC 12719</strain>
    </source>
</reference>
<evidence type="ECO:0000313" key="4">
    <source>
        <dbReference type="Proteomes" id="UP000610456"/>
    </source>
</evidence>
<accession>A0A918S4L5</accession>
<name>A0A918S4L5_9FLAO</name>
<feature type="domain" description="Outer membrane protein beta-barrel" evidence="2">
    <location>
        <begin position="33"/>
        <end position="211"/>
    </location>
</feature>
<protein>
    <recommendedName>
        <fullName evidence="2">Outer membrane protein beta-barrel domain-containing protein</fullName>
    </recommendedName>
</protein>
<dbReference type="Proteomes" id="UP000610456">
    <property type="component" value="Unassembled WGS sequence"/>
</dbReference>
<proteinExistence type="predicted"/>
<organism evidence="3 4">
    <name type="scientific">Salinimicrobium marinum</name>
    <dbReference type="NCBI Taxonomy" id="680283"/>
    <lineage>
        <taxon>Bacteria</taxon>
        <taxon>Pseudomonadati</taxon>
        <taxon>Bacteroidota</taxon>
        <taxon>Flavobacteriia</taxon>
        <taxon>Flavobacteriales</taxon>
        <taxon>Flavobacteriaceae</taxon>
        <taxon>Salinimicrobium</taxon>
    </lineage>
</organism>
<keyword evidence="4" id="KW-1185">Reference proteome</keyword>
<evidence type="ECO:0000256" key="1">
    <source>
        <dbReference type="SAM" id="SignalP"/>
    </source>
</evidence>
<dbReference type="Pfam" id="PF13568">
    <property type="entry name" value="OMP_b-brl_2"/>
    <property type="match status" value="1"/>
</dbReference>
<reference evidence="3" key="2">
    <citation type="submission" date="2020-09" db="EMBL/GenBank/DDBJ databases">
        <authorList>
            <person name="Sun Q."/>
            <person name="Kim S."/>
        </authorList>
    </citation>
    <scope>NUCLEOTIDE SEQUENCE</scope>
    <source>
        <strain evidence="3">KCTC 12719</strain>
    </source>
</reference>
<sequence>MKLASFLFLLILLSGQVSLAQVELEEKAVVDSLYREDQFYLGFTYNILAGSENDISQSGFSGGFKVGFVRDWPLNERRNIALGTGLGWAIDTYGQNLFIGEAPGSEETVFQIMDDELINYDTNRFTLQSIEAPIQFRWRTSTPESHKFWRIYTGLRLGYVYYFHSTFEQPGNSVSQTKVPEFDRFRMGATFTFGYNTFNFHFYYSLNSFFNEEARIDGEQFDLRTFQVGLMFYIL</sequence>
<dbReference type="RefSeq" id="WP_189602675.1">
    <property type="nucleotide sequence ID" value="NZ_BMXB01000001.1"/>
</dbReference>
<feature type="signal peptide" evidence="1">
    <location>
        <begin position="1"/>
        <end position="19"/>
    </location>
</feature>
<feature type="chain" id="PRO_5037943654" description="Outer membrane protein beta-barrel domain-containing protein" evidence="1">
    <location>
        <begin position="20"/>
        <end position="235"/>
    </location>
</feature>
<comment type="caution">
    <text evidence="3">The sequence shown here is derived from an EMBL/GenBank/DDBJ whole genome shotgun (WGS) entry which is preliminary data.</text>
</comment>
<evidence type="ECO:0000259" key="2">
    <source>
        <dbReference type="Pfam" id="PF13568"/>
    </source>
</evidence>
<dbReference type="InterPro" id="IPR025665">
    <property type="entry name" value="Beta-barrel_OMP_2"/>
</dbReference>